<keyword evidence="1" id="KW-0812">Transmembrane</keyword>
<feature type="transmembrane region" description="Helical" evidence="1">
    <location>
        <begin position="12"/>
        <end position="28"/>
    </location>
</feature>
<evidence type="ECO:0000256" key="1">
    <source>
        <dbReference type="SAM" id="Phobius"/>
    </source>
</evidence>
<reference evidence="2" key="1">
    <citation type="submission" date="2020-05" db="EMBL/GenBank/DDBJ databases">
        <authorList>
            <person name="Chiriac C."/>
            <person name="Salcher M."/>
            <person name="Ghai R."/>
            <person name="Kavagutti S V."/>
        </authorList>
    </citation>
    <scope>NUCLEOTIDE SEQUENCE</scope>
</reference>
<proteinExistence type="predicted"/>
<name>A0A6J5QYN8_9CAUD</name>
<dbReference type="EMBL" id="LR797111">
    <property type="protein sequence ID" value="CAB4187556.1"/>
    <property type="molecule type" value="Genomic_DNA"/>
</dbReference>
<keyword evidence="1" id="KW-0472">Membrane</keyword>
<evidence type="ECO:0000313" key="2">
    <source>
        <dbReference type="EMBL" id="CAB4187556.1"/>
    </source>
</evidence>
<gene>
    <name evidence="2" type="ORF">UFOVP1155_37</name>
</gene>
<sequence length="102" mass="11421">MTLTFPTESVSILFAMMLALIFSILWRLQNAENTFDLKDIICEWADGKQIVSTSKSLLAGSFLVSSYYLIKNISDVCYAAYLTAWVANSGVAAWRKVQEAKQ</sequence>
<protein>
    <submittedName>
        <fullName evidence="2">Uncharacterized protein</fullName>
    </submittedName>
</protein>
<keyword evidence="1" id="KW-1133">Transmembrane helix</keyword>
<organism evidence="2">
    <name type="scientific">uncultured Caudovirales phage</name>
    <dbReference type="NCBI Taxonomy" id="2100421"/>
    <lineage>
        <taxon>Viruses</taxon>
        <taxon>Duplodnaviria</taxon>
        <taxon>Heunggongvirae</taxon>
        <taxon>Uroviricota</taxon>
        <taxon>Caudoviricetes</taxon>
        <taxon>Peduoviridae</taxon>
        <taxon>Maltschvirus</taxon>
        <taxon>Maltschvirus maltsch</taxon>
    </lineage>
</organism>
<accession>A0A6J5QYN8</accession>